<proteinExistence type="inferred from homology"/>
<comment type="caution">
    <text evidence="6">The sequence shown here is derived from an EMBL/GenBank/DDBJ whole genome shotgun (WGS) entry which is preliminary data.</text>
</comment>
<dbReference type="Pfam" id="PF04930">
    <property type="entry name" value="FUN14"/>
    <property type="match status" value="1"/>
</dbReference>
<evidence type="ECO:0000313" key="7">
    <source>
        <dbReference type="Proteomes" id="UP000735302"/>
    </source>
</evidence>
<dbReference type="InterPro" id="IPR007014">
    <property type="entry name" value="FUN14"/>
</dbReference>
<protein>
    <submittedName>
        <fullName evidence="6">Brain-specific angiogenesis inhibitor 1</fullName>
    </submittedName>
</protein>
<evidence type="ECO:0000256" key="1">
    <source>
        <dbReference type="ARBA" id="ARBA00004374"/>
    </source>
</evidence>
<name>A0AAV3Z3L3_9GAST</name>
<comment type="similarity">
    <text evidence="2">Belongs to the FUN14 family.</text>
</comment>
<keyword evidence="7" id="KW-1185">Reference proteome</keyword>
<reference evidence="6 7" key="1">
    <citation type="journal article" date="2021" name="Elife">
        <title>Chloroplast acquisition without the gene transfer in kleptoplastic sea slugs, Plakobranchus ocellatus.</title>
        <authorList>
            <person name="Maeda T."/>
            <person name="Takahashi S."/>
            <person name="Yoshida T."/>
            <person name="Shimamura S."/>
            <person name="Takaki Y."/>
            <person name="Nagai Y."/>
            <person name="Toyoda A."/>
            <person name="Suzuki Y."/>
            <person name="Arimoto A."/>
            <person name="Ishii H."/>
            <person name="Satoh N."/>
            <person name="Nishiyama T."/>
            <person name="Hasebe M."/>
            <person name="Maruyama T."/>
            <person name="Minagawa J."/>
            <person name="Obokata J."/>
            <person name="Shigenobu S."/>
        </authorList>
    </citation>
    <scope>NUCLEOTIDE SEQUENCE [LARGE SCALE GENOMIC DNA]</scope>
</reference>
<accession>A0AAV3Z3L3</accession>
<comment type="subcellular location">
    <subcellularLocation>
        <location evidence="1">Mitochondrion outer membrane</location>
        <topology evidence="1">Multi-pass membrane protein</topology>
    </subcellularLocation>
</comment>
<evidence type="ECO:0000256" key="4">
    <source>
        <dbReference type="ARBA" id="ARBA00022989"/>
    </source>
</evidence>
<evidence type="ECO:0000256" key="3">
    <source>
        <dbReference type="ARBA" id="ARBA00022692"/>
    </source>
</evidence>
<keyword evidence="5" id="KW-0472">Membrane</keyword>
<organism evidence="6 7">
    <name type="scientific">Plakobranchus ocellatus</name>
    <dbReference type="NCBI Taxonomy" id="259542"/>
    <lineage>
        <taxon>Eukaryota</taxon>
        <taxon>Metazoa</taxon>
        <taxon>Spiralia</taxon>
        <taxon>Lophotrochozoa</taxon>
        <taxon>Mollusca</taxon>
        <taxon>Gastropoda</taxon>
        <taxon>Heterobranchia</taxon>
        <taxon>Euthyneura</taxon>
        <taxon>Panpulmonata</taxon>
        <taxon>Sacoglossa</taxon>
        <taxon>Placobranchoidea</taxon>
        <taxon>Plakobranchidae</taxon>
        <taxon>Plakobranchus</taxon>
    </lineage>
</organism>
<dbReference type="EMBL" id="BLXT01001916">
    <property type="protein sequence ID" value="GFN89141.1"/>
    <property type="molecule type" value="Genomic_DNA"/>
</dbReference>
<keyword evidence="3" id="KW-0812">Transmembrane</keyword>
<gene>
    <name evidence="6" type="ORF">PoB_001564700</name>
</gene>
<dbReference type="AlphaFoldDB" id="A0AAV3Z3L3"/>
<keyword evidence="4" id="KW-1133">Transmembrane helix</keyword>
<sequence>MPGKVTEVQSLVSTIEDAFDGDFIIFQSDEEGEKNANSLIKKVLGDVTAVSAGRQVAIGGVSGCVAGYLTNKVTRMVGLTLAGTFILFQIADTSILTAFNNENWVNYCLVSFEEILAACTTPLVISYGGEDFSTLLP</sequence>
<evidence type="ECO:0000313" key="6">
    <source>
        <dbReference type="EMBL" id="GFN89141.1"/>
    </source>
</evidence>
<evidence type="ECO:0000256" key="2">
    <source>
        <dbReference type="ARBA" id="ARBA00009160"/>
    </source>
</evidence>
<dbReference type="Proteomes" id="UP000735302">
    <property type="component" value="Unassembled WGS sequence"/>
</dbReference>
<evidence type="ECO:0000256" key="5">
    <source>
        <dbReference type="ARBA" id="ARBA00023136"/>
    </source>
</evidence>
<dbReference type="GO" id="GO:0005741">
    <property type="term" value="C:mitochondrial outer membrane"/>
    <property type="evidence" value="ECO:0007669"/>
    <property type="project" value="UniProtKB-SubCell"/>
</dbReference>